<proteinExistence type="predicted"/>
<dbReference type="SUPFAM" id="SSF158997">
    <property type="entry name" value="Trm112p-like"/>
    <property type="match status" value="1"/>
</dbReference>
<evidence type="ECO:0000313" key="1">
    <source>
        <dbReference type="EMBL" id="EQD37711.1"/>
    </source>
</evidence>
<reference evidence="1" key="2">
    <citation type="journal article" date="2014" name="ISME J.">
        <title>Microbial stratification in low pH oxic and suboxic macroscopic growths along an acid mine drainage.</title>
        <authorList>
            <person name="Mendez-Garcia C."/>
            <person name="Mesa V."/>
            <person name="Sprenger R.R."/>
            <person name="Richter M."/>
            <person name="Diez M.S."/>
            <person name="Solano J."/>
            <person name="Bargiela R."/>
            <person name="Golyshina O.V."/>
            <person name="Manteca A."/>
            <person name="Ramos J.L."/>
            <person name="Gallego J.R."/>
            <person name="Llorente I."/>
            <person name="Martins Dos Santos V.A."/>
            <person name="Jensen O.N."/>
            <person name="Pelaez A.I."/>
            <person name="Sanchez J."/>
            <person name="Ferrer M."/>
        </authorList>
    </citation>
    <scope>NUCLEOTIDE SEQUENCE</scope>
</reference>
<dbReference type="PANTHER" id="PTHR33505:SF4">
    <property type="entry name" value="PROTEIN PREY, MITOCHONDRIAL"/>
    <property type="match status" value="1"/>
</dbReference>
<dbReference type="AlphaFoldDB" id="T0YQ79"/>
<gene>
    <name evidence="1" type="ORF">B1B_16017</name>
</gene>
<name>T0YQ79_9ZZZZ</name>
<dbReference type="NCBIfam" id="NF038101">
    <property type="entry name" value="Trm112_arch"/>
    <property type="match status" value="1"/>
</dbReference>
<protein>
    <submittedName>
        <fullName evidence="1">Protein containing DUF343</fullName>
    </submittedName>
</protein>
<dbReference type="Gene3D" id="2.20.25.10">
    <property type="match status" value="1"/>
</dbReference>
<dbReference type="InterPro" id="IPR005651">
    <property type="entry name" value="Trm112-like"/>
</dbReference>
<sequence>MHDDLLEILCCPLCKADLTLKVTKREKGEIEEGTLTCTKCATVFPIEEGIPNLLPPGERD</sequence>
<reference evidence="1" key="1">
    <citation type="submission" date="2013-08" db="EMBL/GenBank/DDBJ databases">
        <authorList>
            <person name="Mendez C."/>
            <person name="Richter M."/>
            <person name="Ferrer M."/>
            <person name="Sanchez J."/>
        </authorList>
    </citation>
    <scope>NUCLEOTIDE SEQUENCE</scope>
</reference>
<dbReference type="EMBL" id="AUZY01010651">
    <property type="protein sequence ID" value="EQD37711.1"/>
    <property type="molecule type" value="Genomic_DNA"/>
</dbReference>
<organism evidence="1">
    <name type="scientific">mine drainage metagenome</name>
    <dbReference type="NCBI Taxonomy" id="410659"/>
    <lineage>
        <taxon>unclassified sequences</taxon>
        <taxon>metagenomes</taxon>
        <taxon>ecological metagenomes</taxon>
    </lineage>
</organism>
<dbReference type="PANTHER" id="PTHR33505">
    <property type="entry name" value="ZGC:162634"/>
    <property type="match status" value="1"/>
</dbReference>
<accession>T0YQ79</accession>
<comment type="caution">
    <text evidence="1">The sequence shown here is derived from an EMBL/GenBank/DDBJ whole genome shotgun (WGS) entry which is preliminary data.</text>
</comment>
<dbReference type="Pfam" id="PF03966">
    <property type="entry name" value="Trm112p"/>
    <property type="match status" value="1"/>
</dbReference>